<evidence type="ECO:0000256" key="1">
    <source>
        <dbReference type="SAM" id="Phobius"/>
    </source>
</evidence>
<reference evidence="3" key="1">
    <citation type="submission" date="2021-01" db="EMBL/GenBank/DDBJ databases">
        <title>Modified the classification status of verrucomicrobia.</title>
        <authorList>
            <person name="Feng X."/>
        </authorList>
    </citation>
    <scope>NUCLEOTIDE SEQUENCE</scope>
    <source>
        <strain evidence="3">KCTC 22041</strain>
    </source>
</reference>
<dbReference type="AlphaFoldDB" id="A0A934S7P6"/>
<dbReference type="Proteomes" id="UP000603141">
    <property type="component" value="Unassembled WGS sequence"/>
</dbReference>
<evidence type="ECO:0000313" key="3">
    <source>
        <dbReference type="EMBL" id="MBK1883363.1"/>
    </source>
</evidence>
<evidence type="ECO:0000313" key="4">
    <source>
        <dbReference type="Proteomes" id="UP000603141"/>
    </source>
</evidence>
<keyword evidence="2" id="KW-0732">Signal</keyword>
<keyword evidence="4" id="KW-1185">Reference proteome</keyword>
<dbReference type="EMBL" id="JAENIJ010000020">
    <property type="protein sequence ID" value="MBK1883363.1"/>
    <property type="molecule type" value="Genomic_DNA"/>
</dbReference>
<feature type="signal peptide" evidence="2">
    <location>
        <begin position="1"/>
        <end position="30"/>
    </location>
</feature>
<gene>
    <name evidence="3" type="ORF">JIN85_13125</name>
</gene>
<evidence type="ECO:0000256" key="2">
    <source>
        <dbReference type="SAM" id="SignalP"/>
    </source>
</evidence>
<feature type="chain" id="PRO_5037681328" description="PEP-CTERM protein-sorting domain-containing protein" evidence="2">
    <location>
        <begin position="31"/>
        <end position="276"/>
    </location>
</feature>
<evidence type="ECO:0008006" key="5">
    <source>
        <dbReference type="Google" id="ProtNLM"/>
    </source>
</evidence>
<keyword evidence="1" id="KW-0812">Transmembrane</keyword>
<accession>A0A934S7P6</accession>
<proteinExistence type="predicted"/>
<name>A0A934S7P6_9BACT</name>
<keyword evidence="1" id="KW-1133">Transmembrane helix</keyword>
<protein>
    <recommendedName>
        <fullName evidence="5">PEP-CTERM protein-sorting domain-containing protein</fullName>
    </recommendedName>
</protein>
<feature type="transmembrane region" description="Helical" evidence="1">
    <location>
        <begin position="249"/>
        <end position="272"/>
    </location>
</feature>
<keyword evidence="1" id="KW-0472">Membrane</keyword>
<comment type="caution">
    <text evidence="3">The sequence shown here is derived from an EMBL/GenBank/DDBJ whole genome shotgun (WGS) entry which is preliminary data.</text>
</comment>
<sequence length="276" mass="28056">MIKPLQMKVGRLSTALVAVGLMGLGGVAQAAAVYVTTSDGGIWQYDSVADMFSQTSSVTSGVLVATQASYATDQGSTMDLSTGHIYRVTGSGDVVEYATLSGYLANTGGATIATALFTGSTALNGFSYDGNTGGFYGTMPSNGDVRSWASMADVLTNTGTTAAASYGGNLFNLYDPDGTTLIAGGGGVYTAGDEFEGHYYQSAGNGNLEGWATVTLYAASPTNRGTLVGSDTQNVFGGNTTAWGANVDAVAAFAVPEPSVAILGCLGLLGLVRRRR</sequence>
<organism evidence="3 4">
    <name type="scientific">Luteolibacter pohnpeiensis</name>
    <dbReference type="NCBI Taxonomy" id="454153"/>
    <lineage>
        <taxon>Bacteria</taxon>
        <taxon>Pseudomonadati</taxon>
        <taxon>Verrucomicrobiota</taxon>
        <taxon>Verrucomicrobiia</taxon>
        <taxon>Verrucomicrobiales</taxon>
        <taxon>Verrucomicrobiaceae</taxon>
        <taxon>Luteolibacter</taxon>
    </lineage>
</organism>